<evidence type="ECO:0000313" key="1">
    <source>
        <dbReference type="EMBL" id="MFC6725614.1"/>
    </source>
</evidence>
<dbReference type="EMBL" id="JBHSWU010000615">
    <property type="protein sequence ID" value="MFC6725614.1"/>
    <property type="molecule type" value="Genomic_DNA"/>
</dbReference>
<reference evidence="1 2" key="1">
    <citation type="journal article" date="2019" name="Int. J. Syst. Evol. Microbiol.">
        <title>The Global Catalogue of Microorganisms (GCM) 10K type strain sequencing project: providing services to taxonomists for standard genome sequencing and annotation.</title>
        <authorList>
            <consortium name="The Broad Institute Genomics Platform"/>
            <consortium name="The Broad Institute Genome Sequencing Center for Infectious Disease"/>
            <person name="Wu L."/>
            <person name="Ma J."/>
        </authorList>
    </citation>
    <scope>NUCLEOTIDE SEQUENCE [LARGE SCALE GENOMIC DNA]</scope>
    <source>
        <strain evidence="1 2">NBRC 111368</strain>
    </source>
</reference>
<proteinExistence type="predicted"/>
<evidence type="ECO:0000313" key="2">
    <source>
        <dbReference type="Proteomes" id="UP001596328"/>
    </source>
</evidence>
<dbReference type="Proteomes" id="UP001596328">
    <property type="component" value="Unassembled WGS sequence"/>
</dbReference>
<dbReference type="InterPro" id="IPR045396">
    <property type="entry name" value="DUF6517"/>
</dbReference>
<dbReference type="AlphaFoldDB" id="A0ABD5S238"/>
<dbReference type="Pfam" id="PF20127">
    <property type="entry name" value="DUF6517"/>
    <property type="match status" value="1"/>
</dbReference>
<feature type="non-terminal residue" evidence="1">
    <location>
        <position position="1"/>
    </location>
</feature>
<accession>A0ABD5S238</accession>
<protein>
    <submittedName>
        <fullName evidence="1">Uncharacterized protein</fullName>
    </submittedName>
</protein>
<comment type="caution">
    <text evidence="1">The sequence shown here is derived from an EMBL/GenBank/DDBJ whole genome shotgun (WGS) entry which is preliminary data.</text>
</comment>
<keyword evidence="2" id="KW-1185">Reference proteome</keyword>
<organism evidence="1 2">
    <name type="scientific">Halobium palmae</name>
    <dbReference type="NCBI Taxonomy" id="1776492"/>
    <lineage>
        <taxon>Archaea</taxon>
        <taxon>Methanobacteriati</taxon>
        <taxon>Methanobacteriota</taxon>
        <taxon>Stenosarchaea group</taxon>
        <taxon>Halobacteria</taxon>
        <taxon>Halobacteriales</taxon>
        <taxon>Haloferacaceae</taxon>
        <taxon>Halobium</taxon>
    </lineage>
</organism>
<name>A0ABD5S238_9EURY</name>
<sequence>TARLTRFAARCPVEEITLDVEAWLAVRSAAEGFVVTGGAYPRRVVGGDGEVAERVGERFETERFREELFDLIRTTG</sequence>
<gene>
    <name evidence="1" type="ORF">ACFQE1_14815</name>
</gene>